<evidence type="ECO:0000313" key="2">
    <source>
        <dbReference type="EMBL" id="KAJ4497716.1"/>
    </source>
</evidence>
<evidence type="ECO:0000313" key="3">
    <source>
        <dbReference type="Proteomes" id="UP001150217"/>
    </source>
</evidence>
<gene>
    <name evidence="2" type="ORF">C8R41DRAFT_183726</name>
</gene>
<sequence length="83" mass="9603">MCCIMMLIVIRYLTSFMSFIISVVPCCYCSSKKQNLYTISCKIMYVVVEYPHIRILCNVGVCISINSAQRHYFLKFCPELTSP</sequence>
<organism evidence="2 3">
    <name type="scientific">Lentinula lateritia</name>
    <dbReference type="NCBI Taxonomy" id="40482"/>
    <lineage>
        <taxon>Eukaryota</taxon>
        <taxon>Fungi</taxon>
        <taxon>Dikarya</taxon>
        <taxon>Basidiomycota</taxon>
        <taxon>Agaricomycotina</taxon>
        <taxon>Agaricomycetes</taxon>
        <taxon>Agaricomycetidae</taxon>
        <taxon>Agaricales</taxon>
        <taxon>Marasmiineae</taxon>
        <taxon>Omphalotaceae</taxon>
        <taxon>Lentinula</taxon>
    </lineage>
</organism>
<name>A0ABQ8VN68_9AGAR</name>
<feature type="chain" id="PRO_5046851746" description="Secreted protein" evidence="1">
    <location>
        <begin position="30"/>
        <end position="83"/>
    </location>
</feature>
<proteinExistence type="predicted"/>
<keyword evidence="3" id="KW-1185">Reference proteome</keyword>
<feature type="signal peptide" evidence="1">
    <location>
        <begin position="1"/>
        <end position="29"/>
    </location>
</feature>
<protein>
    <recommendedName>
        <fullName evidence="4">Secreted protein</fullName>
    </recommendedName>
</protein>
<comment type="caution">
    <text evidence="2">The sequence shown here is derived from an EMBL/GenBank/DDBJ whole genome shotgun (WGS) entry which is preliminary data.</text>
</comment>
<evidence type="ECO:0000256" key="1">
    <source>
        <dbReference type="SAM" id="SignalP"/>
    </source>
</evidence>
<accession>A0ABQ8VN68</accession>
<evidence type="ECO:0008006" key="4">
    <source>
        <dbReference type="Google" id="ProtNLM"/>
    </source>
</evidence>
<dbReference type="EMBL" id="JANVFT010000019">
    <property type="protein sequence ID" value="KAJ4497716.1"/>
    <property type="molecule type" value="Genomic_DNA"/>
</dbReference>
<dbReference type="Proteomes" id="UP001150217">
    <property type="component" value="Unassembled WGS sequence"/>
</dbReference>
<reference evidence="2" key="1">
    <citation type="submission" date="2022-08" db="EMBL/GenBank/DDBJ databases">
        <title>A Global Phylogenomic Analysis of the Shiitake Genus Lentinula.</title>
        <authorList>
            <consortium name="DOE Joint Genome Institute"/>
            <person name="Sierra-Patev S."/>
            <person name="Min B."/>
            <person name="Naranjo-Ortiz M."/>
            <person name="Looney B."/>
            <person name="Konkel Z."/>
            <person name="Slot J.C."/>
            <person name="Sakamoto Y."/>
            <person name="Steenwyk J.L."/>
            <person name="Rokas A."/>
            <person name="Carro J."/>
            <person name="Camarero S."/>
            <person name="Ferreira P."/>
            <person name="Molpeceres G."/>
            <person name="Ruiz-Duenas F.J."/>
            <person name="Serrano A."/>
            <person name="Henrissat B."/>
            <person name="Drula E."/>
            <person name="Hughes K.W."/>
            <person name="Mata J.L."/>
            <person name="Ishikawa N.K."/>
            <person name="Vargas-Isla R."/>
            <person name="Ushijima S."/>
            <person name="Smith C.A."/>
            <person name="Ahrendt S."/>
            <person name="Andreopoulos W."/>
            <person name="He G."/>
            <person name="Labutti K."/>
            <person name="Lipzen A."/>
            <person name="Ng V."/>
            <person name="Riley R."/>
            <person name="Sandor L."/>
            <person name="Barry K."/>
            <person name="Martinez A.T."/>
            <person name="Xiao Y."/>
            <person name="Gibbons J.G."/>
            <person name="Terashima K."/>
            <person name="Grigoriev I.V."/>
            <person name="Hibbett D.S."/>
        </authorList>
    </citation>
    <scope>NUCLEOTIDE SEQUENCE</scope>
    <source>
        <strain evidence="2">RHP3577 ss4</strain>
    </source>
</reference>
<keyword evidence="1" id="KW-0732">Signal</keyword>